<dbReference type="GO" id="GO:0000462">
    <property type="term" value="P:maturation of SSU-rRNA from tricistronic rRNA transcript (SSU-rRNA, 5.8S rRNA, LSU-rRNA)"/>
    <property type="evidence" value="ECO:0007669"/>
    <property type="project" value="TreeGrafter"/>
</dbReference>
<dbReference type="GO" id="GO:0032040">
    <property type="term" value="C:small-subunit processome"/>
    <property type="evidence" value="ECO:0007669"/>
    <property type="project" value="TreeGrafter"/>
</dbReference>
<dbReference type="EMBL" id="CM026431">
    <property type="protein sequence ID" value="KAG0560011.1"/>
    <property type="molecule type" value="Genomic_DNA"/>
</dbReference>
<comment type="similarity">
    <text evidence="2">Belongs to the UTP25 family.</text>
</comment>
<accession>A0A8T0GKH3</accession>
<dbReference type="GO" id="GO:0034511">
    <property type="term" value="F:U3 snoRNA binding"/>
    <property type="evidence" value="ECO:0007669"/>
    <property type="project" value="InterPro"/>
</dbReference>
<evidence type="ECO:0000259" key="6">
    <source>
        <dbReference type="Pfam" id="PF22916"/>
    </source>
</evidence>
<feature type="region of interest" description="Disordered" evidence="4">
    <location>
        <begin position="156"/>
        <end position="180"/>
    </location>
</feature>
<feature type="domain" description="UTP25 NTP hydrolase-like" evidence="6">
    <location>
        <begin position="109"/>
        <end position="412"/>
    </location>
</feature>
<comment type="subcellular location">
    <subcellularLocation>
        <location evidence="1">Nucleus</location>
        <location evidence="1">Nucleolus</location>
    </subcellularLocation>
</comment>
<organism evidence="7 8">
    <name type="scientific">Ceratodon purpureus</name>
    <name type="common">Fire moss</name>
    <name type="synonym">Dicranum purpureum</name>
    <dbReference type="NCBI Taxonomy" id="3225"/>
    <lineage>
        <taxon>Eukaryota</taxon>
        <taxon>Viridiplantae</taxon>
        <taxon>Streptophyta</taxon>
        <taxon>Embryophyta</taxon>
        <taxon>Bryophyta</taxon>
        <taxon>Bryophytina</taxon>
        <taxon>Bryopsida</taxon>
        <taxon>Dicranidae</taxon>
        <taxon>Pseudoditrichales</taxon>
        <taxon>Ditrichaceae</taxon>
        <taxon>Ceratodon</taxon>
    </lineage>
</organism>
<evidence type="ECO:0000313" key="8">
    <source>
        <dbReference type="Proteomes" id="UP000822688"/>
    </source>
</evidence>
<dbReference type="PANTHER" id="PTHR12933">
    <property type="entry name" value="ORF PROTEIN-RELATED"/>
    <property type="match status" value="1"/>
</dbReference>
<evidence type="ECO:0000313" key="7">
    <source>
        <dbReference type="EMBL" id="KAG0560011.1"/>
    </source>
</evidence>
<dbReference type="Pfam" id="PF22916">
    <property type="entry name" value="UTP25_NTPase-like"/>
    <property type="match status" value="1"/>
</dbReference>
<gene>
    <name evidence="7" type="ORF">KC19_10G147200</name>
</gene>
<evidence type="ECO:0008006" key="9">
    <source>
        <dbReference type="Google" id="ProtNLM"/>
    </source>
</evidence>
<comment type="caution">
    <text evidence="7">The sequence shown here is derived from an EMBL/GenBank/DDBJ whole genome shotgun (WGS) entry which is preliminary data.</text>
</comment>
<feature type="domain" description="UTP25 C-terminal" evidence="5">
    <location>
        <begin position="422"/>
        <end position="598"/>
    </location>
</feature>
<reference evidence="7" key="1">
    <citation type="submission" date="2020-06" db="EMBL/GenBank/DDBJ databases">
        <title>WGS assembly of Ceratodon purpureus strain R40.</title>
        <authorList>
            <person name="Carey S.B."/>
            <person name="Jenkins J."/>
            <person name="Shu S."/>
            <person name="Lovell J.T."/>
            <person name="Sreedasyam A."/>
            <person name="Maumus F."/>
            <person name="Tiley G.P."/>
            <person name="Fernandez-Pozo N."/>
            <person name="Barry K."/>
            <person name="Chen C."/>
            <person name="Wang M."/>
            <person name="Lipzen A."/>
            <person name="Daum C."/>
            <person name="Saski C.A."/>
            <person name="Payton A.C."/>
            <person name="Mcbreen J.C."/>
            <person name="Conrad R.E."/>
            <person name="Kollar L.M."/>
            <person name="Olsson S."/>
            <person name="Huttunen S."/>
            <person name="Landis J.B."/>
            <person name="Wickett N.J."/>
            <person name="Johnson M.G."/>
            <person name="Rensing S.A."/>
            <person name="Grimwood J."/>
            <person name="Schmutz J."/>
            <person name="Mcdaniel S.F."/>
        </authorList>
    </citation>
    <scope>NUCLEOTIDE SEQUENCE</scope>
    <source>
        <strain evidence="7">R40</strain>
    </source>
</reference>
<evidence type="ECO:0000256" key="4">
    <source>
        <dbReference type="SAM" id="MobiDB-lite"/>
    </source>
</evidence>
<evidence type="ECO:0000256" key="2">
    <source>
        <dbReference type="ARBA" id="ARBA00009223"/>
    </source>
</evidence>
<feature type="region of interest" description="Disordered" evidence="4">
    <location>
        <begin position="234"/>
        <end position="257"/>
    </location>
</feature>
<sequence>MVEAEEAAVEAETHEDSFKKHLEFKLADTKIAELVEGKAKFKTEFSAAGLPTGRWMSNISTSPKVEKDLAKCAVKERLVKHWRERAQPKHFGDFCSEGQAQFFSLCNNYEDILFTHRCGLQSTVASNEEHQTYVDAYVLHVLNHVLKTRDLVTRNNEKLQRQETASSENGKKGADFIDAPRDQGFTRPKVLILLPYRSTALKFVKQLIALAPKSQTVDIDHRARFFDEFGVEDDEDNQEVNHDGNEGEREESDANVGGKPADFKALFNGNNDDHFRIGIKFTRKSIKLYSDFYSSDIIVASPLGLITKIGEAESSEEANNVGELDFLSSIEILVMDYTDVICMQNWLHVHTVFDHLNRIPQSQHDTDIMRIRDWCLNGHSRHYRQTLILSTFSSAKFNAILHRSCVNHAGKVKLKIQYPGVLSKVILKIRQVFNRFECEAITEDADARFDYFTKQVFPRIKYSQQGGILLFASYLDFPRLRRFLKNQNASFCEIHEETTNSNISRCRSWFYHKKRNIMLYSERAHFYHRYKIKGITELIFYSLPHYAHFYPEIAANLGSGFSSCTVLFSKFDKFELERIAGSEYAKHMIESKKGMFTFM</sequence>
<dbReference type="AlphaFoldDB" id="A0A8T0GKH3"/>
<keyword evidence="3" id="KW-0539">Nucleus</keyword>
<evidence type="ECO:0000259" key="5">
    <source>
        <dbReference type="Pfam" id="PF06862"/>
    </source>
</evidence>
<dbReference type="Proteomes" id="UP000822688">
    <property type="component" value="Chromosome 10"/>
</dbReference>
<dbReference type="Pfam" id="PF06862">
    <property type="entry name" value="Utp25_C"/>
    <property type="match status" value="1"/>
</dbReference>
<dbReference type="InterPro" id="IPR053940">
    <property type="entry name" value="UTP25_NTPase-like"/>
</dbReference>
<dbReference type="GO" id="GO:0019843">
    <property type="term" value="F:rRNA binding"/>
    <property type="evidence" value="ECO:0007669"/>
    <property type="project" value="TreeGrafter"/>
</dbReference>
<dbReference type="PANTHER" id="PTHR12933:SF0">
    <property type="entry name" value="U3 SMALL NUCLEOLAR RNA-ASSOCIATED PROTEIN 25 HOMOLOG"/>
    <property type="match status" value="1"/>
</dbReference>
<name>A0A8T0GKH3_CERPU</name>
<evidence type="ECO:0000256" key="1">
    <source>
        <dbReference type="ARBA" id="ARBA00004604"/>
    </source>
</evidence>
<feature type="compositionally biased region" description="Basic and acidic residues" evidence="4">
    <location>
        <begin position="169"/>
        <end position="180"/>
    </location>
</feature>
<protein>
    <recommendedName>
        <fullName evidence="9">U3 small nucleolar RNA-associated protein 25</fullName>
    </recommendedName>
</protein>
<evidence type="ECO:0000256" key="3">
    <source>
        <dbReference type="ARBA" id="ARBA00023242"/>
    </source>
</evidence>
<dbReference type="InterPro" id="IPR010678">
    <property type="entry name" value="UTP25"/>
</dbReference>
<proteinExistence type="inferred from homology"/>
<dbReference type="InterPro" id="IPR053939">
    <property type="entry name" value="UTP25_C"/>
</dbReference>
<keyword evidence="8" id="KW-1185">Reference proteome</keyword>